<reference evidence="2" key="1">
    <citation type="submission" date="2016-11" db="UniProtKB">
        <authorList>
            <consortium name="WormBaseParasite"/>
        </authorList>
    </citation>
    <scope>IDENTIFICATION</scope>
</reference>
<accession>A0A1I7W9H1</accession>
<evidence type="ECO:0000313" key="1">
    <source>
        <dbReference type="Proteomes" id="UP000095283"/>
    </source>
</evidence>
<dbReference type="WBParaSite" id="Hba_01306">
    <property type="protein sequence ID" value="Hba_01306"/>
    <property type="gene ID" value="Hba_01306"/>
</dbReference>
<proteinExistence type="predicted"/>
<protein>
    <submittedName>
        <fullName evidence="2">Reverse transcriptase domain-containing protein</fullName>
    </submittedName>
</protein>
<name>A0A1I7W9H1_HETBA</name>
<organism evidence="1 2">
    <name type="scientific">Heterorhabditis bacteriophora</name>
    <name type="common">Entomopathogenic nematode worm</name>
    <dbReference type="NCBI Taxonomy" id="37862"/>
    <lineage>
        <taxon>Eukaryota</taxon>
        <taxon>Metazoa</taxon>
        <taxon>Ecdysozoa</taxon>
        <taxon>Nematoda</taxon>
        <taxon>Chromadorea</taxon>
        <taxon>Rhabditida</taxon>
        <taxon>Rhabditina</taxon>
        <taxon>Rhabditomorpha</taxon>
        <taxon>Strongyloidea</taxon>
        <taxon>Heterorhabditidae</taxon>
        <taxon>Heterorhabditis</taxon>
    </lineage>
</organism>
<dbReference type="AlphaFoldDB" id="A0A1I7W9H1"/>
<sequence>MEETSVAPQFGPVNVNNPNAIMRSGKFQRPFETKRIGPNPLPIFTPPPRTHKQYQPGKVTQLYFSWQIYFYVRKLTSFIQQFGGPDFQSTLGYTKRNYSVDMKLRSKTSPEITTKISPTRTELVNPDSTNAVIPVNNTLLGDKITVESASNSNG</sequence>
<evidence type="ECO:0000313" key="2">
    <source>
        <dbReference type="WBParaSite" id="Hba_01306"/>
    </source>
</evidence>
<dbReference type="Proteomes" id="UP000095283">
    <property type="component" value="Unplaced"/>
</dbReference>
<keyword evidence="1" id="KW-1185">Reference proteome</keyword>